<feature type="transmembrane region" description="Helical" evidence="1">
    <location>
        <begin position="69"/>
        <end position="88"/>
    </location>
</feature>
<dbReference type="Proteomes" id="UP000552038">
    <property type="component" value="Unassembled WGS sequence"/>
</dbReference>
<organism evidence="2 3">
    <name type="scientific">Paenibacillus alvei</name>
    <name type="common">Bacillus alvei</name>
    <dbReference type="NCBI Taxonomy" id="44250"/>
    <lineage>
        <taxon>Bacteria</taxon>
        <taxon>Bacillati</taxon>
        <taxon>Bacillota</taxon>
        <taxon>Bacilli</taxon>
        <taxon>Bacillales</taxon>
        <taxon>Paenibacillaceae</taxon>
        <taxon>Paenibacillus</taxon>
    </lineage>
</organism>
<evidence type="ECO:0000313" key="3">
    <source>
        <dbReference type="Proteomes" id="UP000552038"/>
    </source>
</evidence>
<name>A0AAP7DJZ7_PAEAL</name>
<protein>
    <submittedName>
        <fullName evidence="2">Uncharacterized protein</fullName>
    </submittedName>
</protein>
<reference evidence="2 3" key="1">
    <citation type="submission" date="2020-05" db="EMBL/GenBank/DDBJ databases">
        <title>Whole genome sequencing and identification of novel metabolites from Paenibacillus alvei strain JR949.</title>
        <authorList>
            <person name="Rajendhran J."/>
            <person name="Sree Pranav P."/>
            <person name="Mahalakshmi B."/>
            <person name="Karthikeyan R."/>
        </authorList>
    </citation>
    <scope>NUCLEOTIDE SEQUENCE [LARGE SCALE GENOMIC DNA]</scope>
    <source>
        <strain evidence="2 3">JR949</strain>
    </source>
</reference>
<sequence>MAWAISLGLAVQWGVVVWNKYGVQIPAKGSISLSYISFYFLGAYLGIHFHHIRPWLDSIGQACSVRYKLLTAAIWLSWLAFALLHVQIRSGIGRVQQAKRCIL</sequence>
<dbReference type="RefSeq" id="WP_171417807.1">
    <property type="nucleotide sequence ID" value="NZ_JABFOR010000023.1"/>
</dbReference>
<keyword evidence="1" id="KW-1133">Transmembrane helix</keyword>
<evidence type="ECO:0000313" key="2">
    <source>
        <dbReference type="EMBL" id="NOJ72246.1"/>
    </source>
</evidence>
<proteinExistence type="predicted"/>
<keyword evidence="1" id="KW-0812">Transmembrane</keyword>
<gene>
    <name evidence="2" type="ORF">HMI46_16985</name>
</gene>
<evidence type="ECO:0000256" key="1">
    <source>
        <dbReference type="SAM" id="Phobius"/>
    </source>
</evidence>
<accession>A0AAP7DJZ7</accession>
<comment type="caution">
    <text evidence="2">The sequence shown here is derived from an EMBL/GenBank/DDBJ whole genome shotgun (WGS) entry which is preliminary data.</text>
</comment>
<dbReference type="AlphaFoldDB" id="A0AAP7DJZ7"/>
<dbReference type="EMBL" id="JABFOR010000023">
    <property type="protein sequence ID" value="NOJ72246.1"/>
    <property type="molecule type" value="Genomic_DNA"/>
</dbReference>
<feature type="transmembrane region" description="Helical" evidence="1">
    <location>
        <begin position="30"/>
        <end position="49"/>
    </location>
</feature>
<keyword evidence="1" id="KW-0472">Membrane</keyword>